<evidence type="ECO:0000256" key="1">
    <source>
        <dbReference type="ARBA" id="ARBA00004514"/>
    </source>
</evidence>
<keyword evidence="2" id="KW-0963">Cytoplasm</keyword>
<sequence>MSEAEDIVRHVELTTNQMVERLESASYEDLADFIEERDQLLAEFQRVQEPSDLALYRSSILGILEQDKLLCAKMMVFKVEAQKAIEKFQAAEKYKQVYDKEYTIDSVFFNKKK</sequence>
<evidence type="ECO:0000313" key="9">
    <source>
        <dbReference type="Proteomes" id="UP001165962"/>
    </source>
</evidence>
<reference evidence="8" key="1">
    <citation type="submission" date="2020-03" db="EMBL/GenBank/DDBJ databases">
        <title>Draft sequencing of Paenibacilllus sp. S3N08.</title>
        <authorList>
            <person name="Kim D.-U."/>
        </authorList>
    </citation>
    <scope>NUCLEOTIDE SEQUENCE</scope>
    <source>
        <strain evidence="8">S3N08</strain>
    </source>
</reference>
<comment type="function">
    <text evidence="5">May act as an export chaperone for the filament capping protein FliD.</text>
</comment>
<proteinExistence type="inferred from homology"/>
<keyword evidence="3" id="KW-1005">Bacterial flagellum biogenesis</keyword>
<evidence type="ECO:0000313" key="8">
    <source>
        <dbReference type="EMBL" id="NHN33894.1"/>
    </source>
</evidence>
<name>A0ABX0JHQ4_9BACL</name>
<evidence type="ECO:0000256" key="5">
    <source>
        <dbReference type="ARBA" id="ARBA00093765"/>
    </source>
</evidence>
<comment type="caution">
    <text evidence="8">The sequence shown here is derived from an EMBL/GenBank/DDBJ whole genome shotgun (WGS) entry which is preliminary data.</text>
</comment>
<evidence type="ECO:0000256" key="3">
    <source>
        <dbReference type="ARBA" id="ARBA00022795"/>
    </source>
</evidence>
<dbReference type="InterPro" id="IPR008622">
    <property type="entry name" value="FliT"/>
</dbReference>
<accession>A0ABX0JHQ4</accession>
<comment type="subcellular location">
    <subcellularLocation>
        <location evidence="1">Cytoplasm</location>
        <location evidence="1">Cytosol</location>
    </subcellularLocation>
</comment>
<keyword evidence="9" id="KW-1185">Reference proteome</keyword>
<dbReference type="Proteomes" id="UP001165962">
    <property type="component" value="Unassembled WGS sequence"/>
</dbReference>
<dbReference type="Pfam" id="PF05400">
    <property type="entry name" value="FliT"/>
    <property type="match status" value="1"/>
</dbReference>
<dbReference type="RefSeq" id="WP_166154287.1">
    <property type="nucleotide sequence ID" value="NZ_JAAOIW010000014.1"/>
</dbReference>
<dbReference type="EMBL" id="JAAOIW010000014">
    <property type="protein sequence ID" value="NHN33894.1"/>
    <property type="molecule type" value="Genomic_DNA"/>
</dbReference>
<evidence type="ECO:0000256" key="7">
    <source>
        <dbReference type="ARBA" id="ARBA00093797"/>
    </source>
</evidence>
<organism evidence="8 9">
    <name type="scientific">Paenibacillus agricola</name>
    <dbReference type="NCBI Taxonomy" id="2716264"/>
    <lineage>
        <taxon>Bacteria</taxon>
        <taxon>Bacillati</taxon>
        <taxon>Bacillota</taxon>
        <taxon>Bacilli</taxon>
        <taxon>Bacillales</taxon>
        <taxon>Paenibacillaceae</taxon>
        <taxon>Paenibacillus</taxon>
    </lineage>
</organism>
<evidence type="ECO:0000256" key="6">
    <source>
        <dbReference type="ARBA" id="ARBA00093785"/>
    </source>
</evidence>
<evidence type="ECO:0000256" key="2">
    <source>
        <dbReference type="ARBA" id="ARBA00022490"/>
    </source>
</evidence>
<evidence type="ECO:0000256" key="4">
    <source>
        <dbReference type="ARBA" id="ARBA00023186"/>
    </source>
</evidence>
<protein>
    <recommendedName>
        <fullName evidence="7">Flagellar protein FliT</fullName>
    </recommendedName>
</protein>
<comment type="similarity">
    <text evidence="6">Belongs to the bacillales FliT family.</text>
</comment>
<gene>
    <name evidence="8" type="ORF">G9U52_29170</name>
</gene>
<keyword evidence="4" id="KW-0143">Chaperone</keyword>